<proteinExistence type="predicted"/>
<keyword evidence="1" id="KW-0812">Transmembrane</keyword>
<gene>
    <name evidence="2" type="ORF">LALA0_S08e07426g</name>
</gene>
<dbReference type="InterPro" id="IPR001142">
    <property type="entry name" value="DUP/COS"/>
</dbReference>
<dbReference type="OrthoDB" id="4036062at2759"/>
<sequence length="375" mass="41952">MSEDLREKLFPLDEKTSLADSNEGEINLPGFKVKSQAVWSMKELWSWPAFQIAGSVFASLTLVETVLLHVKRVELPLVVIAIGFTVLALELLLIALTIALDLKRENVAKKHRGELCRLVMLHQPGFTLSSWDIIAVSMNAYLKREGLWHTATCFGSGFALYTSYRQKVYLPLKAGKFDDDADVALLLDAAASYEQSVRIPQISSEKTEASNAALQEQKLPVEVYRSKISWALAFLAKQFLFGCFGAVIYSFGYRGYTRLLLIVMQLPPVLIRWFTRGKCLTVTQVGQLLKTVEDLEPWEDNSNWDDVAKSLNQLMGFNKNTYFSAGFFYDGDDCRHIFESKLSSITSSSKHDMPEFVALATELQAACGLDVAGCV</sequence>
<evidence type="ECO:0000256" key="1">
    <source>
        <dbReference type="SAM" id="Phobius"/>
    </source>
</evidence>
<dbReference type="Pfam" id="PF00674">
    <property type="entry name" value="DUP"/>
    <property type="match status" value="2"/>
</dbReference>
<dbReference type="AlphaFoldDB" id="A0A0C7NDD5"/>
<dbReference type="RefSeq" id="XP_022629861.1">
    <property type="nucleotide sequence ID" value="XM_022771263.1"/>
</dbReference>
<accession>A0A0C7NDD5</accession>
<dbReference type="EMBL" id="LN736367">
    <property type="protein sequence ID" value="CEP63648.1"/>
    <property type="molecule type" value="Genomic_DNA"/>
</dbReference>
<feature type="transmembrane region" description="Helical" evidence="1">
    <location>
        <begin position="75"/>
        <end position="102"/>
    </location>
</feature>
<name>A0A0C7NDD5_9SACH</name>
<feature type="transmembrane region" description="Helical" evidence="1">
    <location>
        <begin position="44"/>
        <end position="63"/>
    </location>
</feature>
<organism evidence="2 3">
    <name type="scientific">Lachancea lanzarotensis</name>
    <dbReference type="NCBI Taxonomy" id="1245769"/>
    <lineage>
        <taxon>Eukaryota</taxon>
        <taxon>Fungi</taxon>
        <taxon>Dikarya</taxon>
        <taxon>Ascomycota</taxon>
        <taxon>Saccharomycotina</taxon>
        <taxon>Saccharomycetes</taxon>
        <taxon>Saccharomycetales</taxon>
        <taxon>Saccharomycetaceae</taxon>
        <taxon>Lachancea</taxon>
    </lineage>
</organism>
<protein>
    <submittedName>
        <fullName evidence="2">LALA0S08e07426g1_1</fullName>
    </submittedName>
</protein>
<feature type="transmembrane region" description="Helical" evidence="1">
    <location>
        <begin position="228"/>
        <end position="249"/>
    </location>
</feature>
<reference evidence="2 3" key="1">
    <citation type="submission" date="2014-12" db="EMBL/GenBank/DDBJ databases">
        <authorList>
            <person name="Neuveglise Cecile"/>
        </authorList>
    </citation>
    <scope>NUCLEOTIDE SEQUENCE [LARGE SCALE GENOMIC DNA]</scope>
    <source>
        <strain evidence="2 3">CBS 12615</strain>
    </source>
</reference>
<keyword evidence="3" id="KW-1185">Reference proteome</keyword>
<dbReference type="HOGENOM" id="CLU_692743_0_0_1"/>
<keyword evidence="1" id="KW-1133">Transmembrane helix</keyword>
<dbReference type="Proteomes" id="UP000054304">
    <property type="component" value="Unassembled WGS sequence"/>
</dbReference>
<dbReference type="GeneID" id="34687165"/>
<evidence type="ECO:0000313" key="2">
    <source>
        <dbReference type="EMBL" id="CEP63648.1"/>
    </source>
</evidence>
<keyword evidence="1" id="KW-0472">Membrane</keyword>
<evidence type="ECO:0000313" key="3">
    <source>
        <dbReference type="Proteomes" id="UP000054304"/>
    </source>
</evidence>